<keyword evidence="1" id="KW-0285">Flavoprotein</keyword>
<evidence type="ECO:0000256" key="1">
    <source>
        <dbReference type="ARBA" id="ARBA00022630"/>
    </source>
</evidence>
<sequence>MKVLLINGSPNQTGCTYTALHEVETTLQANGIETELLYLGKKPIAGCIACGACMNTGHCFRDDLVQEIQKRLDEFDAIVIGSPVYYSAPTGQLVSFLNRLFFATENRMAGKLGASVVSCRRGGASATFEQLNQYFTIANMPIVASQYWNSVHGFTPDDVRKDKEGLQTMRILGQNMAWLLKCIESGRKNGVRKPEYEPRMRTHFIQDKYE</sequence>
<protein>
    <submittedName>
        <fullName evidence="4">Flavodoxin family protein</fullName>
    </submittedName>
</protein>
<dbReference type="InterPro" id="IPR005025">
    <property type="entry name" value="FMN_Rdtase-like_dom"/>
</dbReference>
<dbReference type="EMBL" id="JACJJL010000010">
    <property type="protein sequence ID" value="MBM6661543.1"/>
    <property type="molecule type" value="Genomic_DNA"/>
</dbReference>
<dbReference type="GO" id="GO:0016491">
    <property type="term" value="F:oxidoreductase activity"/>
    <property type="evidence" value="ECO:0007669"/>
    <property type="project" value="InterPro"/>
</dbReference>
<keyword evidence="5" id="KW-1185">Reference proteome</keyword>
<dbReference type="InterPro" id="IPR029039">
    <property type="entry name" value="Flavoprotein-like_sf"/>
</dbReference>
<dbReference type="SUPFAM" id="SSF52218">
    <property type="entry name" value="Flavoproteins"/>
    <property type="match status" value="1"/>
</dbReference>
<evidence type="ECO:0000313" key="4">
    <source>
        <dbReference type="EMBL" id="MBM6661543.1"/>
    </source>
</evidence>
<proteinExistence type="predicted"/>
<keyword evidence="2" id="KW-0288">FMN</keyword>
<dbReference type="PANTHER" id="PTHR43278">
    <property type="entry name" value="NAD(P)H-DEPENDENT FMN-CONTAINING OXIDOREDUCTASE YWQN-RELATED"/>
    <property type="match status" value="1"/>
</dbReference>
<reference evidence="4 5" key="1">
    <citation type="journal article" date="2021" name="Sci. Rep.">
        <title>The distribution of antibiotic resistance genes in chicken gut microbiota commensals.</title>
        <authorList>
            <person name="Juricova H."/>
            <person name="Matiasovicova J."/>
            <person name="Kubasova T."/>
            <person name="Cejkova D."/>
            <person name="Rychlik I."/>
        </authorList>
    </citation>
    <scope>NUCLEOTIDE SEQUENCE [LARGE SCALE GENOMIC DNA]</scope>
    <source>
        <strain evidence="4 5">An819</strain>
    </source>
</reference>
<dbReference type="AlphaFoldDB" id="A0A938WMI2"/>
<dbReference type="Gene3D" id="3.40.50.360">
    <property type="match status" value="1"/>
</dbReference>
<dbReference type="PANTHER" id="PTHR43278:SF4">
    <property type="entry name" value="NAD(P)H-DEPENDENT FMN-CONTAINING OXIDOREDUCTASE YWQN-RELATED"/>
    <property type="match status" value="1"/>
</dbReference>
<accession>A0A938WMI2</accession>
<evidence type="ECO:0000256" key="2">
    <source>
        <dbReference type="ARBA" id="ARBA00022643"/>
    </source>
</evidence>
<dbReference type="Proteomes" id="UP000764045">
    <property type="component" value="Unassembled WGS sequence"/>
</dbReference>
<evidence type="ECO:0000259" key="3">
    <source>
        <dbReference type="Pfam" id="PF03358"/>
    </source>
</evidence>
<evidence type="ECO:0000313" key="5">
    <source>
        <dbReference type="Proteomes" id="UP000764045"/>
    </source>
</evidence>
<dbReference type="RefSeq" id="WP_021928855.1">
    <property type="nucleotide sequence ID" value="NZ_JACJJL010000010.1"/>
</dbReference>
<dbReference type="InterPro" id="IPR051796">
    <property type="entry name" value="ISF_SsuE-like"/>
</dbReference>
<organism evidence="4 5">
    <name type="scientific">Marseilla massiliensis</name>
    <dbReference type="NCBI Taxonomy" id="1841864"/>
    <lineage>
        <taxon>Bacteria</taxon>
        <taxon>Pseudomonadati</taxon>
        <taxon>Bacteroidota</taxon>
        <taxon>Bacteroidia</taxon>
        <taxon>Bacteroidales</taxon>
        <taxon>Prevotellaceae</taxon>
        <taxon>Marseilla</taxon>
    </lineage>
</organism>
<dbReference type="Pfam" id="PF03358">
    <property type="entry name" value="FMN_red"/>
    <property type="match status" value="1"/>
</dbReference>
<gene>
    <name evidence="4" type="ORF">H6B30_07215</name>
</gene>
<name>A0A938WMI2_9BACT</name>
<feature type="domain" description="NADPH-dependent FMN reductase-like" evidence="3">
    <location>
        <begin position="1"/>
        <end position="152"/>
    </location>
</feature>
<comment type="caution">
    <text evidence="4">The sequence shown here is derived from an EMBL/GenBank/DDBJ whole genome shotgun (WGS) entry which is preliminary data.</text>
</comment>